<dbReference type="PANTHER" id="PTHR43712">
    <property type="entry name" value="PUTATIVE (AFU_ORTHOLOGUE AFUA_4G14580)-RELATED"/>
    <property type="match status" value="1"/>
</dbReference>
<organism evidence="11 12">
    <name type="scientific">Metarhizium rileyi (strain RCEF 4871)</name>
    <name type="common">Nomuraea rileyi</name>
    <dbReference type="NCBI Taxonomy" id="1649241"/>
    <lineage>
        <taxon>Eukaryota</taxon>
        <taxon>Fungi</taxon>
        <taxon>Dikarya</taxon>
        <taxon>Ascomycota</taxon>
        <taxon>Pezizomycotina</taxon>
        <taxon>Sordariomycetes</taxon>
        <taxon>Hypocreomycetidae</taxon>
        <taxon>Hypocreales</taxon>
        <taxon>Clavicipitaceae</taxon>
        <taxon>Metarhizium</taxon>
    </lineage>
</organism>
<dbReference type="EMBL" id="SBHS01000055">
    <property type="protein sequence ID" value="TWU71001.1"/>
    <property type="molecule type" value="Genomic_DNA"/>
</dbReference>
<comment type="caution">
    <text evidence="11">The sequence shown here is derived from an EMBL/GenBank/DDBJ whole genome shotgun (WGS) entry which is preliminary data.</text>
</comment>
<keyword evidence="7 9" id="KW-0408">Iron</keyword>
<sequence length="949" mass="107269">MDSVNLVSNFTMSKQMPSIGFGLAKTELIPTALTTFTVAFITLVAYLSYTPKVVGAPGFTTDTVPFVGSWGFFTNKMGFWRGTVARSRTGHFSFWLGKNHVVGLSGEAARKMYLEDRRLHLIKGITLIGHGPDFINGRSTVIHDVWKGTGSSGRTYAQRRLLELQRSDMLAKRLPKVTRDARIAFEEMSVSDSSVISPSKACFQIVITQGSRIVATDEIADNPKLLQSLLFYTPILQFTNTLHLLAFPWLSYLSPGYWKRRYGRRGLRNIVEPIVNKRMAKGAPGGDDALQYLIDSGDSQDYISTFLTSMLFIAGANTGVISGSMLNIVAHHQEWQDKIYKEIKSSAARYATDDTRKLPLVDQLDGLPLEAWEKMSPSLDLCYKEAIRMWVAFPMGRFNDTPDPIPIPGSDEVIPPGSFACYNTIDVHYNEKLYPNAMKWDPERWGEGRMESEQEAYGFMGWGGGRHPCVGMRWAKLQQNIIMAYALALYKWSGCDENGNPTAVFKQPTHGLDHLAPKLPQGTHCRKEKEELLLLAEDIQREAGRIAKFCATLGTASPSLSQDWLQDLPENIWTSRMRLREAARAIHDIAVGPFDHLFSLAWQFHDVSNLRWLIHFKIPQAIPLHESISYSELADACGVNLHHLRRVMRFMMVKRLFHEPEPEYVAHTVYSAYMVTQKVLLGQLEFLTEDSFHFSTKVIEAHEKWPAAKEPNQAAFNIACNTQLPRYVYLAQPENGLEMARFHNMLEFARLERATDVKFVPLAYKWQDVDTLVDIGGGTGHVAVTLARAFPKLSIIVEDQAKSIAEGRSTLPVEFRDRIRLVESNFFQPRDIEDAAVSRTKTFFLRLILHNWSDKDAKRVIEPLLPSIRAGAKLLIMDMVVPPPGTVPETMEWWMRSLDMEMMIQFNSRVRSQEDWQNLLAWTSPGLVIKSTITPDGSGLTAMEVGYES</sequence>
<dbReference type="Pfam" id="PF00067">
    <property type="entry name" value="p450"/>
    <property type="match status" value="1"/>
</dbReference>
<dbReference type="InterPro" id="IPR016461">
    <property type="entry name" value="COMT-like"/>
</dbReference>
<dbReference type="AlphaFoldDB" id="A0A5C6G441"/>
<keyword evidence="3" id="KW-0489">Methyltransferase</keyword>
<name>A0A5C6G441_METRR</name>
<dbReference type="GO" id="GO:0020037">
    <property type="term" value="F:heme binding"/>
    <property type="evidence" value="ECO:0007669"/>
    <property type="project" value="InterPro"/>
</dbReference>
<dbReference type="InterPro" id="IPR036390">
    <property type="entry name" value="WH_DNA-bd_sf"/>
</dbReference>
<dbReference type="GO" id="GO:0032259">
    <property type="term" value="P:methylation"/>
    <property type="evidence" value="ECO:0007669"/>
    <property type="project" value="UniProtKB-KW"/>
</dbReference>
<comment type="similarity">
    <text evidence="2">Belongs to the cytochrome P450 family.</text>
</comment>
<dbReference type="Pfam" id="PF00891">
    <property type="entry name" value="Methyltransf_2"/>
    <property type="match status" value="1"/>
</dbReference>
<dbReference type="PRINTS" id="PR00465">
    <property type="entry name" value="EP450IV"/>
</dbReference>
<evidence type="ECO:0000256" key="9">
    <source>
        <dbReference type="PIRSR" id="PIRSR602403-1"/>
    </source>
</evidence>
<evidence type="ECO:0000256" key="1">
    <source>
        <dbReference type="ARBA" id="ARBA00001971"/>
    </source>
</evidence>
<dbReference type="Proteomes" id="UP000317257">
    <property type="component" value="Unassembled WGS sequence"/>
</dbReference>
<dbReference type="CDD" id="cd02440">
    <property type="entry name" value="AdoMet_MTases"/>
    <property type="match status" value="1"/>
</dbReference>
<evidence type="ECO:0000256" key="8">
    <source>
        <dbReference type="ARBA" id="ARBA00023033"/>
    </source>
</evidence>
<dbReference type="GO" id="GO:0008171">
    <property type="term" value="F:O-methyltransferase activity"/>
    <property type="evidence" value="ECO:0007669"/>
    <property type="project" value="InterPro"/>
</dbReference>
<evidence type="ECO:0000259" key="10">
    <source>
        <dbReference type="Pfam" id="PF00891"/>
    </source>
</evidence>
<reference evidence="12" key="1">
    <citation type="submission" date="2018-12" db="EMBL/GenBank/DDBJ databases">
        <title>The complete genome of Metarhizium rileyi, a key fungal pathogen of Lepidoptera.</title>
        <authorList>
            <person name="Binneck E."/>
            <person name="Lastra C.C.L."/>
            <person name="Sosa-Gomez D.R."/>
        </authorList>
    </citation>
    <scope>NUCLEOTIDE SEQUENCE [LARGE SCALE GENOMIC DNA]</scope>
    <source>
        <strain evidence="12">Cep018-CH2</strain>
    </source>
</reference>
<dbReference type="PROSITE" id="PS51683">
    <property type="entry name" value="SAM_OMT_II"/>
    <property type="match status" value="1"/>
</dbReference>
<feature type="binding site" description="axial binding residue" evidence="9">
    <location>
        <position position="469"/>
    </location>
    <ligand>
        <name>heme</name>
        <dbReference type="ChEBI" id="CHEBI:30413"/>
    </ligand>
    <ligandPart>
        <name>Fe</name>
        <dbReference type="ChEBI" id="CHEBI:18248"/>
    </ligandPart>
</feature>
<dbReference type="SUPFAM" id="SSF53335">
    <property type="entry name" value="S-adenosyl-L-methionine-dependent methyltransferases"/>
    <property type="match status" value="1"/>
</dbReference>
<dbReference type="GO" id="GO:0004497">
    <property type="term" value="F:monooxygenase activity"/>
    <property type="evidence" value="ECO:0007669"/>
    <property type="project" value="UniProtKB-KW"/>
</dbReference>
<evidence type="ECO:0000313" key="12">
    <source>
        <dbReference type="Proteomes" id="UP000317257"/>
    </source>
</evidence>
<dbReference type="InterPro" id="IPR001077">
    <property type="entry name" value="COMT_C"/>
</dbReference>
<keyword evidence="9" id="KW-0349">Heme</keyword>
<evidence type="ECO:0000256" key="5">
    <source>
        <dbReference type="ARBA" id="ARBA00022691"/>
    </source>
</evidence>
<dbReference type="InterPro" id="IPR001128">
    <property type="entry name" value="Cyt_P450"/>
</dbReference>
<dbReference type="SUPFAM" id="SSF46785">
    <property type="entry name" value="Winged helix' DNA-binding domain"/>
    <property type="match status" value="1"/>
</dbReference>
<keyword evidence="6 9" id="KW-0479">Metal-binding</keyword>
<evidence type="ECO:0000256" key="3">
    <source>
        <dbReference type="ARBA" id="ARBA00022603"/>
    </source>
</evidence>
<evidence type="ECO:0000256" key="4">
    <source>
        <dbReference type="ARBA" id="ARBA00022679"/>
    </source>
</evidence>
<proteinExistence type="inferred from homology"/>
<evidence type="ECO:0000313" key="11">
    <source>
        <dbReference type="EMBL" id="TWU71001.1"/>
    </source>
</evidence>
<evidence type="ECO:0000256" key="2">
    <source>
        <dbReference type="ARBA" id="ARBA00010617"/>
    </source>
</evidence>
<dbReference type="CDD" id="cd00302">
    <property type="entry name" value="cytochrome_P450"/>
    <property type="match status" value="1"/>
</dbReference>
<accession>A0A5C6G441</accession>
<dbReference type="GO" id="GO:0005506">
    <property type="term" value="F:iron ion binding"/>
    <property type="evidence" value="ECO:0007669"/>
    <property type="project" value="InterPro"/>
</dbReference>
<keyword evidence="4" id="KW-0808">Transferase</keyword>
<feature type="domain" description="O-methyltransferase C-terminal" evidence="10">
    <location>
        <begin position="763"/>
        <end position="921"/>
    </location>
</feature>
<evidence type="ECO:0000256" key="6">
    <source>
        <dbReference type="ARBA" id="ARBA00022723"/>
    </source>
</evidence>
<keyword evidence="8" id="KW-0503">Monooxygenase</keyword>
<dbReference type="SUPFAM" id="SSF48264">
    <property type="entry name" value="Cytochrome P450"/>
    <property type="match status" value="1"/>
</dbReference>
<dbReference type="Gene3D" id="3.40.50.150">
    <property type="entry name" value="Vaccinia Virus protein VP39"/>
    <property type="match status" value="1"/>
</dbReference>
<protein>
    <recommendedName>
        <fullName evidence="10">O-methyltransferase C-terminal domain-containing protein</fullName>
    </recommendedName>
</protein>
<dbReference type="InterPro" id="IPR029063">
    <property type="entry name" value="SAM-dependent_MTases_sf"/>
</dbReference>
<comment type="cofactor">
    <cofactor evidence="1 9">
        <name>heme</name>
        <dbReference type="ChEBI" id="CHEBI:30413"/>
    </cofactor>
</comment>
<gene>
    <name evidence="11" type="ORF">ED733_001655</name>
</gene>
<dbReference type="PANTHER" id="PTHR43712:SF5">
    <property type="entry name" value="O-METHYLTRANSFERASE ASQN-RELATED"/>
    <property type="match status" value="1"/>
</dbReference>
<dbReference type="InterPro" id="IPR036388">
    <property type="entry name" value="WH-like_DNA-bd_sf"/>
</dbReference>
<dbReference type="Gene3D" id="1.10.630.10">
    <property type="entry name" value="Cytochrome P450"/>
    <property type="match status" value="1"/>
</dbReference>
<keyword evidence="8" id="KW-0560">Oxidoreductase</keyword>
<evidence type="ECO:0000256" key="7">
    <source>
        <dbReference type="ARBA" id="ARBA00023004"/>
    </source>
</evidence>
<dbReference type="InterPro" id="IPR002403">
    <property type="entry name" value="Cyt_P450_E_grp-IV"/>
</dbReference>
<keyword evidence="5" id="KW-0949">S-adenosyl-L-methionine</keyword>
<dbReference type="Gene3D" id="1.10.10.10">
    <property type="entry name" value="Winged helix-like DNA-binding domain superfamily/Winged helix DNA-binding domain"/>
    <property type="match status" value="1"/>
</dbReference>
<dbReference type="InterPro" id="IPR036396">
    <property type="entry name" value="Cyt_P450_sf"/>
</dbReference>
<dbReference type="GO" id="GO:0016705">
    <property type="term" value="F:oxidoreductase activity, acting on paired donors, with incorporation or reduction of molecular oxygen"/>
    <property type="evidence" value="ECO:0007669"/>
    <property type="project" value="InterPro"/>
</dbReference>